<proteinExistence type="predicted"/>
<feature type="repeat" description="ANK" evidence="3">
    <location>
        <begin position="799"/>
        <end position="831"/>
    </location>
</feature>
<gene>
    <name evidence="6" type="ORF">SCF082_LOCUS28881</name>
</gene>
<keyword evidence="1" id="KW-0677">Repeat</keyword>
<dbReference type="InterPro" id="IPR038765">
    <property type="entry name" value="Papain-like_cys_pep_sf"/>
</dbReference>
<dbReference type="SUPFAM" id="SSF48403">
    <property type="entry name" value="Ankyrin repeat"/>
    <property type="match status" value="2"/>
</dbReference>
<feature type="compositionally biased region" description="Low complexity" evidence="4">
    <location>
        <begin position="1"/>
        <end position="14"/>
    </location>
</feature>
<dbReference type="Gene3D" id="3.10.620.30">
    <property type="match status" value="1"/>
</dbReference>
<dbReference type="InterPro" id="IPR036770">
    <property type="entry name" value="Ankyrin_rpt-contain_sf"/>
</dbReference>
<sequence>MAAPAEPAEAPAEALTEVPTEGPTVAPTEAPTEALTEGPTEVPTEARTEAPTEVPTEGPTEVPTEVPTEGPTEVPAEARTEAPAEAPTEAPTEVLTEAPTEGPTEVPTEVPTEGPTEVPAEARTEALAEAPTEVPAETPVRAVDCPGAHGLQKTNLGNLGRMCDLCSGFLPPGHSAASMNDLLKWFKNDFFRWTDSPFCQTCSTKATKNEGFVEPTEKELRYGGKRVESWRCTGCDALLRFPRFNDAVHLLETRHGRCGEWANCFTLLLAALGFQARLVVDWTDHVWSEVRVGERWCHCDSCEAALDSPLMYECGWGKKLSYIIAFSAQEVVDVSPRYTQQWPQLLTRRQLLPEEELAKLVQSQEDLLARSKSGLADPPWRSAERTELDSLQVARDAAASSAEQCGRSSGALEWRLERGECGQKALHPLLEDSDFLLLAGDTDDCDGTVMAELVSGAVVAQLGPSKCLDLQGDLAAVEMTPSHDAFLSEEGFTVEAWVFAKSEDLRAESFMNPIVSRHGPATGAYIAKELVGELEVGQDARSTRSNFLGPLCFGRNPEVPLEEADKEDLADTLKRRISSSRSEAATCAAKGDSSRMSRFCLVLLLGGDLLPEGRSFDSLGRPSEVAVAFQQLVQQYQTQLWSASANGELATVRRLLQQFQDPNGRDEQGESAIWKASVAGHVDVVELLLEASADPSAPADGGVTPLFAAAQNGCSGAVRSLLEAKVDSNQSDQHGRTPLSVAVPSWPQVVRCLLEAGADKDKATEDGRTPLFIAAESNHPVVAMMLLEAGAEQDRATEDGRTPLFMAAYDGNCAVVQHLLRFGAQTDLATEDGRTPLLIAAGKGYLDIVRSLLNATCDVGRADRYGHNALFSAAMNGNLAVVQCLLDAGAATHERGRSREGDPLIVAAENNHFDVVKALLEHGVADEKVLARYLLQVDTEDEDPLMQTPGLVTAAHVGHLGLVKILLEAGAPRDKADQFGRSPLFIAAGNGHLEMVETLLSARAVLNATDRFSQTPLVSAVHFGCERVVRCLLEAKAAWDKADQHGHSPLFIAAGKGNLKVVRALLDSSADKDQADGSGQTPLFIACDLGFLEIVQCLLGSAADPDKATVVGNTPLLIATERSHPEVVRCLLDAGADDTLANKDGQVPISMADHRGIAWSLIQSAEKRRRLGRHAEDS</sequence>
<feature type="repeat" description="ANK" evidence="3">
    <location>
        <begin position="701"/>
        <end position="733"/>
    </location>
</feature>
<feature type="repeat" description="ANK" evidence="3">
    <location>
        <begin position="865"/>
        <end position="897"/>
    </location>
</feature>
<feature type="repeat" description="ANK" evidence="3">
    <location>
        <begin position="766"/>
        <end position="798"/>
    </location>
</feature>
<keyword evidence="7" id="KW-1185">Reference proteome</keyword>
<dbReference type="Pfam" id="PF01841">
    <property type="entry name" value="Transglut_core"/>
    <property type="match status" value="1"/>
</dbReference>
<dbReference type="Gene3D" id="1.25.40.20">
    <property type="entry name" value="Ankyrin repeat-containing domain"/>
    <property type="match status" value="3"/>
</dbReference>
<dbReference type="PANTHER" id="PTHR24198:SF165">
    <property type="entry name" value="ANKYRIN REPEAT-CONTAINING PROTEIN-RELATED"/>
    <property type="match status" value="1"/>
</dbReference>
<feature type="compositionally biased region" description="Low complexity" evidence="4">
    <location>
        <begin position="83"/>
        <end position="101"/>
    </location>
</feature>
<dbReference type="Gene3D" id="2.20.25.10">
    <property type="match status" value="1"/>
</dbReference>
<evidence type="ECO:0000313" key="6">
    <source>
        <dbReference type="EMBL" id="CAK9052872.1"/>
    </source>
</evidence>
<evidence type="ECO:0000256" key="1">
    <source>
        <dbReference type="ARBA" id="ARBA00022737"/>
    </source>
</evidence>
<name>A0ABP0MN12_9DINO</name>
<accession>A0ABP0MN12</accession>
<dbReference type="PROSITE" id="PS50088">
    <property type="entry name" value="ANK_REPEAT"/>
    <property type="match status" value="10"/>
</dbReference>
<evidence type="ECO:0000313" key="7">
    <source>
        <dbReference type="Proteomes" id="UP001642464"/>
    </source>
</evidence>
<keyword evidence="2 3" id="KW-0040">ANK repeat</keyword>
<dbReference type="Pfam" id="PF00023">
    <property type="entry name" value="Ank"/>
    <property type="match status" value="3"/>
</dbReference>
<feature type="repeat" description="ANK" evidence="3">
    <location>
        <begin position="1111"/>
        <end position="1143"/>
    </location>
</feature>
<dbReference type="EMBL" id="CAXAMM010022969">
    <property type="protein sequence ID" value="CAK9052872.1"/>
    <property type="molecule type" value="Genomic_DNA"/>
</dbReference>
<feature type="region of interest" description="Disordered" evidence="4">
    <location>
        <begin position="1"/>
        <end position="117"/>
    </location>
</feature>
<feature type="repeat" description="ANK" evidence="3">
    <location>
        <begin position="1045"/>
        <end position="1077"/>
    </location>
</feature>
<protein>
    <submittedName>
        <fullName evidence="6">Ankyrin-2 (ANK-2) (Ankyrin-B) (Brain ankyrin) (Non-erythroid ankyrin)</fullName>
    </submittedName>
</protein>
<feature type="repeat" description="ANK" evidence="3">
    <location>
        <begin position="668"/>
        <end position="700"/>
    </location>
</feature>
<evidence type="ECO:0000259" key="5">
    <source>
        <dbReference type="SMART" id="SM00460"/>
    </source>
</evidence>
<feature type="domain" description="Transglutaminase-like" evidence="5">
    <location>
        <begin position="250"/>
        <end position="303"/>
    </location>
</feature>
<dbReference type="Pfam" id="PF12796">
    <property type="entry name" value="Ank_2"/>
    <property type="match status" value="5"/>
</dbReference>
<comment type="caution">
    <text evidence="6">The sequence shown here is derived from an EMBL/GenBank/DDBJ whole genome shotgun (WGS) entry which is preliminary data.</text>
</comment>
<dbReference type="PROSITE" id="PS50297">
    <property type="entry name" value="ANK_REP_REGION"/>
    <property type="match status" value="9"/>
</dbReference>
<dbReference type="SMART" id="SM00460">
    <property type="entry name" value="TGc"/>
    <property type="match status" value="1"/>
</dbReference>
<feature type="repeat" description="ANK" evidence="3">
    <location>
        <begin position="832"/>
        <end position="864"/>
    </location>
</feature>
<evidence type="ECO:0000256" key="2">
    <source>
        <dbReference type="ARBA" id="ARBA00023043"/>
    </source>
</evidence>
<dbReference type="InterPro" id="IPR002931">
    <property type="entry name" value="Transglutaminase-like"/>
</dbReference>
<feature type="repeat" description="ANK" evidence="3">
    <location>
        <begin position="979"/>
        <end position="1011"/>
    </location>
</feature>
<dbReference type="SMART" id="SM00248">
    <property type="entry name" value="ANK"/>
    <property type="match status" value="15"/>
</dbReference>
<evidence type="ECO:0000256" key="3">
    <source>
        <dbReference type="PROSITE-ProRule" id="PRU00023"/>
    </source>
</evidence>
<dbReference type="PANTHER" id="PTHR24198">
    <property type="entry name" value="ANKYRIN REPEAT AND PROTEIN KINASE DOMAIN-CONTAINING PROTEIN"/>
    <property type="match status" value="1"/>
</dbReference>
<dbReference type="SUPFAM" id="SSF54001">
    <property type="entry name" value="Cysteine proteinases"/>
    <property type="match status" value="1"/>
</dbReference>
<dbReference type="InterPro" id="IPR002110">
    <property type="entry name" value="Ankyrin_rpt"/>
</dbReference>
<dbReference type="Proteomes" id="UP001642464">
    <property type="component" value="Unassembled WGS sequence"/>
</dbReference>
<organism evidence="6 7">
    <name type="scientific">Durusdinium trenchii</name>
    <dbReference type="NCBI Taxonomy" id="1381693"/>
    <lineage>
        <taxon>Eukaryota</taxon>
        <taxon>Sar</taxon>
        <taxon>Alveolata</taxon>
        <taxon>Dinophyceae</taxon>
        <taxon>Suessiales</taxon>
        <taxon>Symbiodiniaceae</taxon>
        <taxon>Durusdinium</taxon>
    </lineage>
</organism>
<reference evidence="6 7" key="1">
    <citation type="submission" date="2024-02" db="EMBL/GenBank/DDBJ databases">
        <authorList>
            <person name="Chen Y."/>
            <person name="Shah S."/>
            <person name="Dougan E. K."/>
            <person name="Thang M."/>
            <person name="Chan C."/>
        </authorList>
    </citation>
    <scope>NUCLEOTIDE SEQUENCE [LARGE SCALE GENOMIC DNA]</scope>
</reference>
<evidence type="ECO:0000256" key="4">
    <source>
        <dbReference type="SAM" id="MobiDB-lite"/>
    </source>
</evidence>
<feature type="repeat" description="ANK" evidence="3">
    <location>
        <begin position="1078"/>
        <end position="1110"/>
    </location>
</feature>